<dbReference type="STRING" id="309803.CTN_1362"/>
<evidence type="ECO:0000256" key="4">
    <source>
        <dbReference type="ARBA" id="ARBA00022692"/>
    </source>
</evidence>
<feature type="transmembrane region" description="Helical" evidence="7">
    <location>
        <begin position="124"/>
        <end position="146"/>
    </location>
</feature>
<comment type="subcellular location">
    <subcellularLocation>
        <location evidence="1">Cell membrane</location>
        <topology evidence="1">Multi-pass membrane protein</topology>
    </subcellularLocation>
</comment>
<feature type="transmembrane region" description="Helical" evidence="7">
    <location>
        <begin position="218"/>
        <end position="236"/>
    </location>
</feature>
<dbReference type="Pfam" id="PF20501">
    <property type="entry name" value="MbhE"/>
    <property type="match status" value="1"/>
</dbReference>
<proteinExistence type="inferred from homology"/>
<evidence type="ECO:0000259" key="9">
    <source>
        <dbReference type="Pfam" id="PF20501"/>
    </source>
</evidence>
<keyword evidence="11" id="KW-1185">Reference proteome</keyword>
<dbReference type="InterPro" id="IPR050622">
    <property type="entry name" value="CPA3_antiporter_subunitB"/>
</dbReference>
<reference evidence="10 11" key="1">
    <citation type="journal article" date="2009" name="Biosci. Biotechnol. Biochem.">
        <title>WeGAS: a web-based microbial genome annotation system.</title>
        <authorList>
            <person name="Lee D."/>
            <person name="Seo H."/>
            <person name="Park C."/>
            <person name="Park K."/>
        </authorList>
    </citation>
    <scope>NUCLEOTIDE SEQUENCE [LARGE SCALE GENOMIC DNA]</scope>
    <source>
        <strain evidence="11">ATCC 49049 / DSM 4359 / NBRC 107923 / NS-E</strain>
    </source>
</reference>
<organism evidence="10 11">
    <name type="scientific">Thermotoga neapolitana (strain ATCC 49049 / DSM 4359 / NBRC 107923 / NS-E)</name>
    <dbReference type="NCBI Taxonomy" id="309803"/>
    <lineage>
        <taxon>Bacteria</taxon>
        <taxon>Thermotogati</taxon>
        <taxon>Thermotogota</taxon>
        <taxon>Thermotogae</taxon>
        <taxon>Thermotogales</taxon>
        <taxon>Thermotogaceae</taxon>
        <taxon>Thermotoga</taxon>
    </lineage>
</organism>
<keyword evidence="6 7" id="KW-0472">Membrane</keyword>
<evidence type="ECO:0000313" key="10">
    <source>
        <dbReference type="EMBL" id="ACM23538.1"/>
    </source>
</evidence>
<protein>
    <submittedName>
        <fullName evidence="10">Na+/H+ antiporter MnhB subunit-related protein</fullName>
    </submittedName>
</protein>
<evidence type="ECO:0000313" key="11">
    <source>
        <dbReference type="Proteomes" id="UP000000445"/>
    </source>
</evidence>
<evidence type="ECO:0000256" key="1">
    <source>
        <dbReference type="ARBA" id="ARBA00004651"/>
    </source>
</evidence>
<dbReference type="KEGG" id="tna:CTN_1362"/>
<feature type="transmembrane region" description="Helical" evidence="7">
    <location>
        <begin position="152"/>
        <end position="171"/>
    </location>
</feature>
<evidence type="ECO:0000256" key="5">
    <source>
        <dbReference type="ARBA" id="ARBA00022989"/>
    </source>
</evidence>
<comment type="similarity">
    <text evidence="2">Belongs to the CPA3 antiporters (TC 2.A.63) subunit B family.</text>
</comment>
<evidence type="ECO:0000256" key="7">
    <source>
        <dbReference type="SAM" id="Phobius"/>
    </source>
</evidence>
<feature type="domain" description="Na+/H+ antiporter MnhB subunit-related protein" evidence="8">
    <location>
        <begin position="125"/>
        <end position="242"/>
    </location>
</feature>
<keyword evidence="4 7" id="KW-0812">Transmembrane</keyword>
<dbReference type="Pfam" id="PF04039">
    <property type="entry name" value="MnhB"/>
    <property type="match status" value="1"/>
</dbReference>
<dbReference type="EMBL" id="CP000916">
    <property type="protein sequence ID" value="ACM23538.1"/>
    <property type="molecule type" value="Genomic_DNA"/>
</dbReference>
<dbReference type="AlphaFoldDB" id="B9K9A5"/>
<keyword evidence="3" id="KW-1003">Cell membrane</keyword>
<sequence length="254" mass="27415">MRRVFAALISILLVYMMVSFLAVLEPYGKVDLSRRVSVHYLAKDVNEVEPAEWIEGKVQVPSERKIYGESNLEDGSANVVTSIVVNYRSFDTLGEVTVLLAAAIGIGLVLRGTKRMKYGRNPNFILRVSTGILLPLILMFGTYVFIHGHLSPGGGFPGGTILAAGVLLLYLSNEEFSLKEKVAKFLEGSMGSLYVILGLAGLVTGGAFLYNFLSNGRVGDLFSAGVVPIVYIVIGLKVGSELSGVISEIHREGE</sequence>
<dbReference type="RefSeq" id="WP_015919832.1">
    <property type="nucleotide sequence ID" value="NC_011978.1"/>
</dbReference>
<evidence type="ECO:0000256" key="3">
    <source>
        <dbReference type="ARBA" id="ARBA00022475"/>
    </source>
</evidence>
<dbReference type="Proteomes" id="UP000000445">
    <property type="component" value="Chromosome"/>
</dbReference>
<dbReference type="InterPro" id="IPR007182">
    <property type="entry name" value="MnhB"/>
</dbReference>
<dbReference type="HOGENOM" id="CLU_069132_3_0_0"/>
<accession>B9K9A5</accession>
<feature type="domain" description="MrpA C-terminal/MbhE" evidence="9">
    <location>
        <begin position="70"/>
        <end position="111"/>
    </location>
</feature>
<dbReference type="GO" id="GO:0005886">
    <property type="term" value="C:plasma membrane"/>
    <property type="evidence" value="ECO:0007669"/>
    <property type="project" value="UniProtKB-SubCell"/>
</dbReference>
<evidence type="ECO:0000259" key="8">
    <source>
        <dbReference type="Pfam" id="PF04039"/>
    </source>
</evidence>
<dbReference type="PANTHER" id="PTHR33932">
    <property type="entry name" value="NA(+)/H(+) ANTIPORTER SUBUNIT B"/>
    <property type="match status" value="1"/>
</dbReference>
<keyword evidence="5 7" id="KW-1133">Transmembrane helix</keyword>
<dbReference type="InterPro" id="IPR046806">
    <property type="entry name" value="MrpA_C/MbhE"/>
</dbReference>
<name>B9K9A5_THENN</name>
<dbReference type="PANTHER" id="PTHR33932:SF4">
    <property type="entry name" value="NA(+)_H(+) ANTIPORTER SUBUNIT B"/>
    <property type="match status" value="1"/>
</dbReference>
<feature type="transmembrane region" description="Helical" evidence="7">
    <location>
        <begin position="192"/>
        <end position="212"/>
    </location>
</feature>
<dbReference type="eggNOG" id="COG2111">
    <property type="taxonomic scope" value="Bacteria"/>
</dbReference>
<feature type="transmembrane region" description="Helical" evidence="7">
    <location>
        <begin position="92"/>
        <end position="112"/>
    </location>
</feature>
<gene>
    <name evidence="10" type="ordered locus">CTN_1362</name>
</gene>
<evidence type="ECO:0000256" key="2">
    <source>
        <dbReference type="ARBA" id="ARBA00009425"/>
    </source>
</evidence>
<evidence type="ECO:0000256" key="6">
    <source>
        <dbReference type="ARBA" id="ARBA00023136"/>
    </source>
</evidence>